<name>A0A9W6F736_9CHLO</name>
<dbReference type="AlphaFoldDB" id="A0A9W6F736"/>
<protein>
    <recommendedName>
        <fullName evidence="4">Cilia- and flagella-associated protein 36</fullName>
    </recommendedName>
    <alternativeName>
        <fullName evidence="9">Coiled-coil domain-containing protein 104</fullName>
    </alternativeName>
</protein>
<evidence type="ECO:0000256" key="7">
    <source>
        <dbReference type="ARBA" id="ARBA00023069"/>
    </source>
</evidence>
<evidence type="ECO:0000256" key="3">
    <source>
        <dbReference type="ARBA" id="ARBA00007460"/>
    </source>
</evidence>
<evidence type="ECO:0000256" key="5">
    <source>
        <dbReference type="ARBA" id="ARBA00022490"/>
    </source>
</evidence>
<evidence type="ECO:0000259" key="10">
    <source>
        <dbReference type="Pfam" id="PF11527"/>
    </source>
</evidence>
<dbReference type="PANTHER" id="PTHR21532">
    <property type="entry name" value="PHOSPHODIESTERASE HL"/>
    <property type="match status" value="1"/>
</dbReference>
<gene>
    <name evidence="11" type="primary">PLEST005496</name>
    <name evidence="11" type="ORF">PLESTB_001334100</name>
</gene>
<dbReference type="Pfam" id="PF11527">
    <property type="entry name" value="ARL2_Bind_BART"/>
    <property type="match status" value="1"/>
</dbReference>
<evidence type="ECO:0000256" key="1">
    <source>
        <dbReference type="ARBA" id="ARBA00004138"/>
    </source>
</evidence>
<evidence type="ECO:0000256" key="2">
    <source>
        <dbReference type="ARBA" id="ARBA00004496"/>
    </source>
</evidence>
<dbReference type="GO" id="GO:0005930">
    <property type="term" value="C:axoneme"/>
    <property type="evidence" value="ECO:0007669"/>
    <property type="project" value="TreeGrafter"/>
</dbReference>
<dbReference type="InterPro" id="IPR023379">
    <property type="entry name" value="BART_dom"/>
</dbReference>
<evidence type="ECO:0000256" key="6">
    <source>
        <dbReference type="ARBA" id="ARBA00023054"/>
    </source>
</evidence>
<keyword evidence="7" id="KW-0969">Cilium</keyword>
<dbReference type="GO" id="GO:0097546">
    <property type="term" value="C:ciliary base"/>
    <property type="evidence" value="ECO:0007669"/>
    <property type="project" value="TreeGrafter"/>
</dbReference>
<keyword evidence="8" id="KW-0966">Cell projection</keyword>
<feature type="domain" description="BART" evidence="10">
    <location>
        <begin position="4"/>
        <end position="112"/>
    </location>
</feature>
<accession>A0A9W6F736</accession>
<dbReference type="InterPro" id="IPR042541">
    <property type="entry name" value="BART_sf"/>
</dbReference>
<reference evidence="11 12" key="1">
    <citation type="journal article" date="2023" name="Commun. Biol.">
        <title>Reorganization of the ancestral sex-determining regions during the evolution of trioecy in Pleodorina starrii.</title>
        <authorList>
            <person name="Takahashi K."/>
            <person name="Suzuki S."/>
            <person name="Kawai-Toyooka H."/>
            <person name="Yamamoto K."/>
            <person name="Hamaji T."/>
            <person name="Ootsuki R."/>
            <person name="Yamaguchi H."/>
            <person name="Kawachi M."/>
            <person name="Higashiyama T."/>
            <person name="Nozaki H."/>
        </authorList>
    </citation>
    <scope>NUCLEOTIDE SEQUENCE [LARGE SCALE GENOMIC DNA]</scope>
    <source>
        <strain evidence="11 12">NIES-4479</strain>
    </source>
</reference>
<evidence type="ECO:0000313" key="11">
    <source>
        <dbReference type="EMBL" id="GLC58215.1"/>
    </source>
</evidence>
<dbReference type="Proteomes" id="UP001165080">
    <property type="component" value="Unassembled WGS sequence"/>
</dbReference>
<evidence type="ECO:0000313" key="12">
    <source>
        <dbReference type="Proteomes" id="UP001165080"/>
    </source>
</evidence>
<evidence type="ECO:0000256" key="8">
    <source>
        <dbReference type="ARBA" id="ARBA00023273"/>
    </source>
</evidence>
<dbReference type="PANTHER" id="PTHR21532:SF0">
    <property type="entry name" value="CILIA- AND FLAGELLA-ASSOCIATED PROTEIN 36"/>
    <property type="match status" value="1"/>
</dbReference>
<keyword evidence="12" id="KW-1185">Reference proteome</keyword>
<evidence type="ECO:0000256" key="4">
    <source>
        <dbReference type="ARBA" id="ARBA00021815"/>
    </source>
</evidence>
<comment type="similarity">
    <text evidence="3">Belongs to the CFAP36 family.</text>
</comment>
<proteinExistence type="inferred from homology"/>
<comment type="caution">
    <text evidence="11">The sequence shown here is derived from an EMBL/GenBank/DDBJ whole genome shotgun (WGS) entry which is preliminary data.</text>
</comment>
<keyword evidence="5" id="KW-0963">Cytoplasm</keyword>
<sequence length="136" mass="14914">MAEQTEMLQKLEDFFCSPKFTCAIGDFMGENADKLAFVPLEQEQPLQNYDIFKAYASLVERQLEEFILGEGLTTKAVCDACTAAQNAESHSHLAAIDYLVASTDYESFMQLAYEHAVVAAGGPDEEEEEGAEAEAA</sequence>
<keyword evidence="6" id="KW-0175">Coiled coil</keyword>
<dbReference type="EMBL" id="BRXU01000022">
    <property type="protein sequence ID" value="GLC58215.1"/>
    <property type="molecule type" value="Genomic_DNA"/>
</dbReference>
<evidence type="ECO:0000256" key="9">
    <source>
        <dbReference type="ARBA" id="ARBA00031593"/>
    </source>
</evidence>
<organism evidence="11 12">
    <name type="scientific">Pleodorina starrii</name>
    <dbReference type="NCBI Taxonomy" id="330485"/>
    <lineage>
        <taxon>Eukaryota</taxon>
        <taxon>Viridiplantae</taxon>
        <taxon>Chlorophyta</taxon>
        <taxon>core chlorophytes</taxon>
        <taxon>Chlorophyceae</taxon>
        <taxon>CS clade</taxon>
        <taxon>Chlamydomonadales</taxon>
        <taxon>Volvocaceae</taxon>
        <taxon>Pleodorina</taxon>
    </lineage>
</organism>
<dbReference type="InterPro" id="IPR038888">
    <property type="entry name" value="CFAP36"/>
</dbReference>
<comment type="subcellular location">
    <subcellularLocation>
        <location evidence="1">Cell projection</location>
        <location evidence="1">Cilium</location>
    </subcellularLocation>
    <subcellularLocation>
        <location evidence="2">Cytoplasm</location>
    </subcellularLocation>
</comment>
<dbReference type="Gene3D" id="1.20.1520.10">
    <property type="entry name" value="ADP-ribosylation factor-like 2-binding protein, domain"/>
    <property type="match status" value="1"/>
</dbReference>